<feature type="chain" id="PRO_5017931700" evidence="2">
    <location>
        <begin position="24"/>
        <end position="982"/>
    </location>
</feature>
<dbReference type="InterPro" id="IPR003609">
    <property type="entry name" value="Pan_app"/>
</dbReference>
<keyword evidence="1" id="KW-0812">Transmembrane</keyword>
<dbReference type="Pfam" id="PF14295">
    <property type="entry name" value="PAN_4"/>
    <property type="match status" value="2"/>
</dbReference>
<dbReference type="PANTHER" id="PTHR47327:SF1">
    <property type="entry name" value="RE15579P"/>
    <property type="match status" value="1"/>
</dbReference>
<protein>
    <submittedName>
        <fullName evidence="4">Antigen B membrane protein</fullName>
    </submittedName>
</protein>
<evidence type="ECO:0000313" key="4">
    <source>
        <dbReference type="EMBL" id="AYV89044.1"/>
    </source>
</evidence>
<proteinExistence type="evidence at transcript level"/>
<dbReference type="PROSITE" id="PS50948">
    <property type="entry name" value="PAN"/>
    <property type="match status" value="2"/>
</dbReference>
<feature type="domain" description="Apple" evidence="3">
    <location>
        <begin position="522"/>
        <end position="602"/>
    </location>
</feature>
<accession>A0A3G5ANY0</accession>
<feature type="domain" description="Apple" evidence="3">
    <location>
        <begin position="744"/>
        <end position="839"/>
    </location>
</feature>
<dbReference type="Gene3D" id="3.50.4.10">
    <property type="entry name" value="Hepatocyte Growth Factor"/>
    <property type="match status" value="1"/>
</dbReference>
<evidence type="ECO:0000256" key="1">
    <source>
        <dbReference type="SAM" id="Phobius"/>
    </source>
</evidence>
<name>A0A3G5ANY0_9ACAR</name>
<evidence type="ECO:0000256" key="2">
    <source>
        <dbReference type="SAM" id="SignalP"/>
    </source>
</evidence>
<dbReference type="PANTHER" id="PTHR47327">
    <property type="entry name" value="FI18240P1-RELATED"/>
    <property type="match status" value="1"/>
</dbReference>
<keyword evidence="2" id="KW-0732">Signal</keyword>
<dbReference type="Pfam" id="PF00024">
    <property type="entry name" value="PAN_1"/>
    <property type="match status" value="2"/>
</dbReference>
<keyword evidence="1" id="KW-1133">Transmembrane helix</keyword>
<organism evidence="4">
    <name type="scientific">Tetranychus truncatus</name>
    <dbReference type="NCBI Taxonomy" id="93132"/>
    <lineage>
        <taxon>Eukaryota</taxon>
        <taxon>Metazoa</taxon>
        <taxon>Ecdysozoa</taxon>
        <taxon>Arthropoda</taxon>
        <taxon>Chelicerata</taxon>
        <taxon>Arachnida</taxon>
        <taxon>Acari</taxon>
        <taxon>Acariformes</taxon>
        <taxon>Trombidiformes</taxon>
        <taxon>Prostigmata</taxon>
        <taxon>Eleutherengona</taxon>
        <taxon>Raphignathae</taxon>
        <taxon>Tetranychoidea</taxon>
        <taxon>Tetranychidae</taxon>
        <taxon>Tetranychus</taxon>
    </lineage>
</organism>
<dbReference type="InterPro" id="IPR052774">
    <property type="entry name" value="Celegans_DevNeuronal_Protein"/>
</dbReference>
<reference evidence="4" key="1">
    <citation type="submission" date="2018-09" db="EMBL/GenBank/DDBJ databases">
        <title>Comparative analyses of salivary proteins from the facultative symbiont-infected and uninfected Tetranychus truncatus.</title>
        <authorList>
            <person name="Zhu Y.-X."/>
            <person name="Huang H.-J."/>
            <person name="Hong X.-Y."/>
        </authorList>
    </citation>
    <scope>NUCLEOTIDE SEQUENCE</scope>
</reference>
<dbReference type="EMBL" id="MH990497">
    <property type="protein sequence ID" value="AYV89044.1"/>
    <property type="molecule type" value="mRNA"/>
</dbReference>
<evidence type="ECO:0000259" key="3">
    <source>
        <dbReference type="PROSITE" id="PS50948"/>
    </source>
</evidence>
<dbReference type="SUPFAM" id="SSF57414">
    <property type="entry name" value="Hairpin loop containing domain-like"/>
    <property type="match status" value="1"/>
</dbReference>
<keyword evidence="1" id="KW-0472">Membrane</keyword>
<feature type="signal peptide" evidence="2">
    <location>
        <begin position="1"/>
        <end position="23"/>
    </location>
</feature>
<dbReference type="AlphaFoldDB" id="A0A3G5ANY0"/>
<sequence>MLNHIKTIGLIGVLLCLTVKSNGDCPIKGKVGGKTVPDVLSLVKNQNGFSATIEIITPEEESIMVTERYNGAKKFGSIEINKLDQYLTETHYYYSATNEKYVIEDYGCTPSELSTDEKYNTINNWVVPESAKDEIDLFGNLDYLGPTQLMIWAQSVSDKAQYVGTQRIDGRNTDHWFHCLSDSLQIDWWFDSTSKLPFRFALNSTSEGTDAHVYNFLIFEPLQTSASDLVSYPIGFGCYRAATNQPKFPEYLSAEKFSLDMEALIMYTDPDKVILSSNRMIKYQNTYSFEITDEPNTTRIIQNPRHMGRYLVNAETGECKSEVVDWSQVKEDNLAVKWPWHKDVGFDLMKVIHTQAGVWSNYMGQISTDSGTMDVWEEDLTSFFSEDGVADVSATYYFPSIDRTKNPKQAPAKIVLRPHNKNYISMTQEIPYQVEIIIIDYEEDKVELSDRFDVTGCYDGPGEFTWFQIVMSDPNAGTYSKDLSTIREYFEQTLSTFVPVIRTPEIIVNLYEFNYYITVKLLERPPFKFYYSDSGKFAIENPTSILIRDHLEDCGDICTNDKNCHDFAYCSDFSCQIFSTSTGSSYASLKENDDCTTYFKNGYDIGETVIQRNILASTRNILSQIKTKVNAGEFVISKYALSADDLFIVSGPEEIGGIEDEFNDKISPVKGDEFAVIAGDSRLTMGETIHGVAYQDCLKLCINDDDCYSLSYCFNHHDECMLSTETKANLTKDLTAKTTHADGCDVMEKSFMAFYRKFPGQSLVRDAIDTITDIDESECARRCYEATGFPCKSFDFCTQPAEKGLSTNKHACFLHQFHLIEDTKHEIKDKIWDFSTSSCDHYAVVLSRDYTHYVGRQFKAGSVKIVKEITDVPLERCASDCNSADEGCLTFEYCESLVNERGSKVKSTCRLTTSSGSAVNYKVLESTSQTCSVYTNKAKAMQKASARGEDHFGVAMGLGSFFFVAAFALGIAGSIYYQRRRG</sequence>
<feature type="transmembrane region" description="Helical" evidence="1">
    <location>
        <begin position="952"/>
        <end position="977"/>
    </location>
</feature>
<dbReference type="GO" id="GO:0009653">
    <property type="term" value="P:anatomical structure morphogenesis"/>
    <property type="evidence" value="ECO:0007669"/>
    <property type="project" value="TreeGrafter"/>
</dbReference>